<feature type="compositionally biased region" description="Acidic residues" evidence="1">
    <location>
        <begin position="161"/>
        <end position="172"/>
    </location>
</feature>
<comment type="caution">
    <text evidence="2">The sequence shown here is derived from an EMBL/GenBank/DDBJ whole genome shotgun (WGS) entry which is preliminary data.</text>
</comment>
<evidence type="ECO:0000256" key="1">
    <source>
        <dbReference type="SAM" id="MobiDB-lite"/>
    </source>
</evidence>
<accession>A0ABQ7USH6</accession>
<dbReference type="Proteomes" id="UP000826656">
    <property type="component" value="Unassembled WGS sequence"/>
</dbReference>
<keyword evidence="3" id="KW-1185">Reference proteome</keyword>
<evidence type="ECO:0000313" key="2">
    <source>
        <dbReference type="EMBL" id="KAH0754164.1"/>
    </source>
</evidence>
<name>A0ABQ7USH6_SOLTU</name>
<sequence length="172" mass="19305">MILRDLEQNDIEATVIKVENDGEVKLIHCSSDQQIANIMTKALLKRKFEVLRAKLAWNTIIVEDVHWVISKFGFDDYIEPLPLYLPRYPEDGGGERGSLIDESLLKRPMVDAASGCNITPYHLPHNFPMAHHHFVYPPPMGNGDIQRGASNGSTSQCVMDSDVESPMEDGNE</sequence>
<feature type="compositionally biased region" description="Polar residues" evidence="1">
    <location>
        <begin position="148"/>
        <end position="158"/>
    </location>
</feature>
<reference evidence="2 3" key="1">
    <citation type="journal article" date="2021" name="bioRxiv">
        <title>Chromosome-scale and haplotype-resolved genome assembly of a tetraploid potato cultivar.</title>
        <authorList>
            <person name="Sun H."/>
            <person name="Jiao W.-B."/>
            <person name="Krause K."/>
            <person name="Campoy J.A."/>
            <person name="Goel M."/>
            <person name="Folz-Donahue K."/>
            <person name="Kukat C."/>
            <person name="Huettel B."/>
            <person name="Schneeberger K."/>
        </authorList>
    </citation>
    <scope>NUCLEOTIDE SEQUENCE [LARGE SCALE GENOMIC DNA]</scope>
    <source>
        <strain evidence="2">SolTubOtavaFocal</strain>
        <tissue evidence="2">Leaves</tissue>
    </source>
</reference>
<gene>
    <name evidence="2" type="ORF">KY290_024434</name>
</gene>
<dbReference type="EMBL" id="JAIVGD010000018">
    <property type="protein sequence ID" value="KAH0754164.1"/>
    <property type="molecule type" value="Genomic_DNA"/>
</dbReference>
<proteinExistence type="predicted"/>
<organism evidence="2 3">
    <name type="scientific">Solanum tuberosum</name>
    <name type="common">Potato</name>
    <dbReference type="NCBI Taxonomy" id="4113"/>
    <lineage>
        <taxon>Eukaryota</taxon>
        <taxon>Viridiplantae</taxon>
        <taxon>Streptophyta</taxon>
        <taxon>Embryophyta</taxon>
        <taxon>Tracheophyta</taxon>
        <taxon>Spermatophyta</taxon>
        <taxon>Magnoliopsida</taxon>
        <taxon>eudicotyledons</taxon>
        <taxon>Gunneridae</taxon>
        <taxon>Pentapetalae</taxon>
        <taxon>asterids</taxon>
        <taxon>lamiids</taxon>
        <taxon>Solanales</taxon>
        <taxon>Solanaceae</taxon>
        <taxon>Solanoideae</taxon>
        <taxon>Solaneae</taxon>
        <taxon>Solanum</taxon>
    </lineage>
</organism>
<feature type="region of interest" description="Disordered" evidence="1">
    <location>
        <begin position="140"/>
        <end position="172"/>
    </location>
</feature>
<protein>
    <submittedName>
        <fullName evidence="2">Uncharacterized protein</fullName>
    </submittedName>
</protein>
<evidence type="ECO:0000313" key="3">
    <source>
        <dbReference type="Proteomes" id="UP000826656"/>
    </source>
</evidence>